<dbReference type="GO" id="GO:0009306">
    <property type="term" value="P:protein secretion"/>
    <property type="evidence" value="ECO:0007669"/>
    <property type="project" value="InterPro"/>
</dbReference>
<comment type="similarity">
    <text evidence="4">Belongs to the bacterial secretin family.</text>
</comment>
<evidence type="ECO:0000313" key="9">
    <source>
        <dbReference type="Proteomes" id="UP000320386"/>
    </source>
</evidence>
<reference evidence="8 9" key="1">
    <citation type="submission" date="2019-02" db="EMBL/GenBank/DDBJ databases">
        <title>Deep-cultivation of Planctomycetes and their phenomic and genomic characterization uncovers novel biology.</title>
        <authorList>
            <person name="Wiegand S."/>
            <person name="Jogler M."/>
            <person name="Boedeker C."/>
            <person name="Pinto D."/>
            <person name="Vollmers J."/>
            <person name="Rivas-Marin E."/>
            <person name="Kohn T."/>
            <person name="Peeters S.H."/>
            <person name="Heuer A."/>
            <person name="Rast P."/>
            <person name="Oberbeckmann S."/>
            <person name="Bunk B."/>
            <person name="Jeske O."/>
            <person name="Meyerdierks A."/>
            <person name="Storesund J.E."/>
            <person name="Kallscheuer N."/>
            <person name="Luecker S."/>
            <person name="Lage O.M."/>
            <person name="Pohl T."/>
            <person name="Merkel B.J."/>
            <person name="Hornburger P."/>
            <person name="Mueller R.-W."/>
            <person name="Bruemmer F."/>
            <person name="Labrenz M."/>
            <person name="Spormann A.M."/>
            <person name="Op den Camp H."/>
            <person name="Overmann J."/>
            <person name="Amann R."/>
            <person name="Jetten M.S.M."/>
            <person name="Mascher T."/>
            <person name="Medema M.H."/>
            <person name="Devos D.P."/>
            <person name="Kaster A.-K."/>
            <person name="Ovreas L."/>
            <person name="Rohde M."/>
            <person name="Galperin M.Y."/>
            <person name="Jogler C."/>
        </authorList>
    </citation>
    <scope>NUCLEOTIDE SEQUENCE [LARGE SCALE GENOMIC DNA]</scope>
    <source>
        <strain evidence="8 9">Pan265</strain>
    </source>
</reference>
<dbReference type="GO" id="GO:0015627">
    <property type="term" value="C:type II protein secretion system complex"/>
    <property type="evidence" value="ECO:0007669"/>
    <property type="project" value="TreeGrafter"/>
</dbReference>
<evidence type="ECO:0000256" key="1">
    <source>
        <dbReference type="ARBA" id="ARBA00004370"/>
    </source>
</evidence>
<feature type="chain" id="PRO_5022049161" evidence="6">
    <location>
        <begin position="24"/>
        <end position="475"/>
    </location>
</feature>
<dbReference type="AlphaFoldDB" id="A0A518BTX9"/>
<dbReference type="Proteomes" id="UP000320386">
    <property type="component" value="Chromosome"/>
</dbReference>
<keyword evidence="2 6" id="KW-0732">Signal</keyword>
<dbReference type="GO" id="GO:0016020">
    <property type="term" value="C:membrane"/>
    <property type="evidence" value="ECO:0007669"/>
    <property type="project" value="UniProtKB-SubCell"/>
</dbReference>
<sequence length="475" mass="51947" precursor="true">MTVKRSGTYVILMCLCLSGCLSSSQVPIYNKPQPQSGQPIKLPVIADATNQEALQRLEPEEIKPDPLRQKRVSLTVEGPMGHLARCLAYEGITVILDDESRGLEFSGKFTNTPIDRILSAMAERCGGGGVVAQRDGYVYVGKPTEGDYDVAVFAVPSGDATDWIDVYSLAGSERVRANGIGDLIVVRDTAETITRVRRFHEAVSGCRREYHIELVMVELTDSQTRSLGIDMALSGDQLLQWDGQLDPLTGTFTSSLQATLSGILFGDSQATQGLNAEQVTLHLVEGDEATLEAGDEINVRQRVASPEGTVTDVDTQVFQTGLQIKVRAHSVDAGKARLDIEPELSSVREFVDGLPTIATRRIKSQVYLGNGGVAVLGGFHSSTTQSGGPRLPGTTIASGIDEREDDRRFFIFVRLRFEDEEEDEEIEDEADEDMADEDEADEDIDDEEDDEAADHDPADEDDADLDDDDWEDLED</sequence>
<evidence type="ECO:0000256" key="3">
    <source>
        <dbReference type="ARBA" id="ARBA00023136"/>
    </source>
</evidence>
<comment type="subcellular location">
    <subcellularLocation>
        <location evidence="1">Membrane</location>
    </subcellularLocation>
</comment>
<name>A0A518BTX9_9BACT</name>
<dbReference type="KEGG" id="mcad:Pan265_02650"/>
<dbReference type="PANTHER" id="PTHR30332:SF24">
    <property type="entry name" value="SECRETIN GSPD-RELATED"/>
    <property type="match status" value="1"/>
</dbReference>
<evidence type="ECO:0000313" key="8">
    <source>
        <dbReference type="EMBL" id="QDU70438.1"/>
    </source>
</evidence>
<dbReference type="Pfam" id="PF00263">
    <property type="entry name" value="Secretin"/>
    <property type="match status" value="1"/>
</dbReference>
<protein>
    <submittedName>
        <fullName evidence="8">Bacterial type II and III secretion system protein</fullName>
    </submittedName>
</protein>
<evidence type="ECO:0000256" key="6">
    <source>
        <dbReference type="SAM" id="SignalP"/>
    </source>
</evidence>
<evidence type="ECO:0000256" key="2">
    <source>
        <dbReference type="ARBA" id="ARBA00022729"/>
    </source>
</evidence>
<gene>
    <name evidence="8" type="ORF">Pan265_02650</name>
</gene>
<dbReference type="EMBL" id="CP036280">
    <property type="protein sequence ID" value="QDU70438.1"/>
    <property type="molecule type" value="Genomic_DNA"/>
</dbReference>
<dbReference type="PANTHER" id="PTHR30332">
    <property type="entry name" value="PROBABLE GENERAL SECRETION PATHWAY PROTEIN D"/>
    <property type="match status" value="1"/>
</dbReference>
<dbReference type="InterPro" id="IPR004846">
    <property type="entry name" value="T2SS/T3SS_dom"/>
</dbReference>
<feature type="region of interest" description="Disordered" evidence="5">
    <location>
        <begin position="420"/>
        <end position="475"/>
    </location>
</feature>
<proteinExistence type="inferred from homology"/>
<evidence type="ECO:0000256" key="5">
    <source>
        <dbReference type="SAM" id="MobiDB-lite"/>
    </source>
</evidence>
<feature type="signal peptide" evidence="6">
    <location>
        <begin position="1"/>
        <end position="23"/>
    </location>
</feature>
<feature type="domain" description="Type II/III secretion system secretin-like" evidence="7">
    <location>
        <begin position="280"/>
        <end position="392"/>
    </location>
</feature>
<organism evidence="8 9">
    <name type="scientific">Mucisphaera calidilacus</name>
    <dbReference type="NCBI Taxonomy" id="2527982"/>
    <lineage>
        <taxon>Bacteria</taxon>
        <taxon>Pseudomonadati</taxon>
        <taxon>Planctomycetota</taxon>
        <taxon>Phycisphaerae</taxon>
        <taxon>Phycisphaerales</taxon>
        <taxon>Phycisphaeraceae</taxon>
        <taxon>Mucisphaera</taxon>
    </lineage>
</organism>
<evidence type="ECO:0000256" key="4">
    <source>
        <dbReference type="RuleBase" id="RU004003"/>
    </source>
</evidence>
<dbReference type="InterPro" id="IPR050810">
    <property type="entry name" value="Bact_Secretion_Sys_Channel"/>
</dbReference>
<keyword evidence="3" id="KW-0472">Membrane</keyword>
<feature type="region of interest" description="Disordered" evidence="5">
    <location>
        <begin position="380"/>
        <end position="399"/>
    </location>
</feature>
<accession>A0A518BTX9</accession>
<keyword evidence="9" id="KW-1185">Reference proteome</keyword>
<evidence type="ECO:0000259" key="7">
    <source>
        <dbReference type="Pfam" id="PF00263"/>
    </source>
</evidence>